<dbReference type="Gene3D" id="3.10.560.10">
    <property type="entry name" value="Outer membrane lipoprotein wza domain like"/>
    <property type="match status" value="2"/>
</dbReference>
<keyword evidence="6" id="KW-0812">Transmembrane</keyword>
<comment type="similarity">
    <text evidence="2">Belongs to the BexD/CtrA/VexA family.</text>
</comment>
<evidence type="ECO:0000256" key="10">
    <source>
        <dbReference type="ARBA" id="ARBA00023114"/>
    </source>
</evidence>
<dbReference type="InterPro" id="IPR003715">
    <property type="entry name" value="Poly_export_N"/>
</dbReference>
<keyword evidence="14" id="KW-0449">Lipoprotein</keyword>
<evidence type="ECO:0000256" key="1">
    <source>
        <dbReference type="ARBA" id="ARBA00004571"/>
    </source>
</evidence>
<evidence type="ECO:0000256" key="12">
    <source>
        <dbReference type="ARBA" id="ARBA00023139"/>
    </source>
</evidence>
<proteinExistence type="inferred from homology"/>
<comment type="subcellular location">
    <subcellularLocation>
        <location evidence="1">Cell outer membrane</location>
        <topology evidence="1">Multi-pass membrane protein</topology>
    </subcellularLocation>
</comment>
<dbReference type="PANTHER" id="PTHR33619:SF3">
    <property type="entry name" value="POLYSACCHARIDE EXPORT PROTEIN GFCE-RELATED"/>
    <property type="match status" value="1"/>
</dbReference>
<evidence type="ECO:0000256" key="13">
    <source>
        <dbReference type="ARBA" id="ARBA00023237"/>
    </source>
</evidence>
<evidence type="ECO:0000256" key="3">
    <source>
        <dbReference type="ARBA" id="ARBA00022448"/>
    </source>
</evidence>
<keyword evidence="8" id="KW-0625">Polysaccharide transport</keyword>
<gene>
    <name evidence="17" type="ORF">SUH3_15490</name>
</gene>
<evidence type="ECO:0000256" key="6">
    <source>
        <dbReference type="ARBA" id="ARBA00022692"/>
    </source>
</evidence>
<dbReference type="InterPro" id="IPR054765">
    <property type="entry name" value="SLBB_dom"/>
</dbReference>
<dbReference type="PROSITE" id="PS51257">
    <property type="entry name" value="PROKAR_LIPOPROTEIN"/>
    <property type="match status" value="1"/>
</dbReference>
<evidence type="ECO:0000256" key="8">
    <source>
        <dbReference type="ARBA" id="ARBA00023047"/>
    </source>
</evidence>
<keyword evidence="10" id="KW-0626">Porin</keyword>
<evidence type="ECO:0000256" key="11">
    <source>
        <dbReference type="ARBA" id="ARBA00023136"/>
    </source>
</evidence>
<feature type="domain" description="Polysaccharide export protein N-terminal" evidence="15">
    <location>
        <begin position="82"/>
        <end position="161"/>
    </location>
</feature>
<dbReference type="GO" id="GO:0009279">
    <property type="term" value="C:cell outer membrane"/>
    <property type="evidence" value="ECO:0007669"/>
    <property type="project" value="UniProtKB-SubCell"/>
</dbReference>
<dbReference type="InterPro" id="IPR049712">
    <property type="entry name" value="Poly_export"/>
</dbReference>
<organism evidence="17 18">
    <name type="scientific">Pseudosulfitobacter pseudonitzschiae</name>
    <dbReference type="NCBI Taxonomy" id="1402135"/>
    <lineage>
        <taxon>Bacteria</taxon>
        <taxon>Pseudomonadati</taxon>
        <taxon>Pseudomonadota</taxon>
        <taxon>Alphaproteobacteria</taxon>
        <taxon>Rhodobacterales</taxon>
        <taxon>Roseobacteraceae</taxon>
        <taxon>Pseudosulfitobacter</taxon>
    </lineage>
</organism>
<keyword evidence="18" id="KW-1185">Reference proteome</keyword>
<feature type="domain" description="SLBB" evidence="16">
    <location>
        <begin position="259"/>
        <end position="346"/>
    </location>
</feature>
<sequence length="377" mass="39768">MIFHGSRWARPVALLTVLAVVSSCGLPQVGPNKRQIFAGSVQRQGDSFIVAVNDRVTRATSVVPALGFSDSLKNAGQLGSDTIQPGDVLGLTIYENVDDPLLGVEGSPATQLEEVQVDGSGFIFIPYAGRIKASGNTPEAIRRIITGKLADQTPDPQVEVRRVAGDGSTVSLIGAVGGQGVYAIERPTRTLGAMLARAGGVTVAPEIAQITVIRGATRGKIWLQDLYDHPELDIALRAGDRILIEEDTRAFTALGATGGQARVPFESQNMSALEAIARVGGLNPATADPTGIFVMRNEDAPIANSVLGRNDLQGSQRMVYVLDLTQPNGMFEARDFLIRDGDTLYVTEAPYTQFTKILSALTGPASSANSLASLAGN</sequence>
<dbReference type="PANTHER" id="PTHR33619">
    <property type="entry name" value="POLYSACCHARIDE EXPORT PROTEIN GFCE-RELATED"/>
    <property type="match status" value="1"/>
</dbReference>
<dbReference type="EMBL" id="JAMD01000003">
    <property type="protein sequence ID" value="KEJ96757.1"/>
    <property type="molecule type" value="Genomic_DNA"/>
</dbReference>
<evidence type="ECO:0000256" key="4">
    <source>
        <dbReference type="ARBA" id="ARBA00022452"/>
    </source>
</evidence>
<keyword evidence="5" id="KW-0762">Sugar transport</keyword>
<dbReference type="GO" id="GO:0006811">
    <property type="term" value="P:monoatomic ion transport"/>
    <property type="evidence" value="ECO:0007669"/>
    <property type="project" value="UniProtKB-KW"/>
</dbReference>
<evidence type="ECO:0000256" key="2">
    <source>
        <dbReference type="ARBA" id="ARBA00009450"/>
    </source>
</evidence>
<dbReference type="Gene3D" id="3.30.1950.10">
    <property type="entry name" value="wza like domain"/>
    <property type="match status" value="1"/>
</dbReference>
<evidence type="ECO:0000256" key="5">
    <source>
        <dbReference type="ARBA" id="ARBA00022597"/>
    </source>
</evidence>
<dbReference type="GO" id="GO:0046930">
    <property type="term" value="C:pore complex"/>
    <property type="evidence" value="ECO:0007669"/>
    <property type="project" value="UniProtKB-KW"/>
</dbReference>
<evidence type="ECO:0000256" key="9">
    <source>
        <dbReference type="ARBA" id="ARBA00023065"/>
    </source>
</evidence>
<dbReference type="GO" id="GO:0015159">
    <property type="term" value="F:polysaccharide transmembrane transporter activity"/>
    <property type="evidence" value="ECO:0007669"/>
    <property type="project" value="InterPro"/>
</dbReference>
<accession>A0A073JGB6</accession>
<keyword evidence="12" id="KW-0564">Palmitate</keyword>
<evidence type="ECO:0000259" key="16">
    <source>
        <dbReference type="Pfam" id="PF22461"/>
    </source>
</evidence>
<dbReference type="Pfam" id="PF02563">
    <property type="entry name" value="Poly_export"/>
    <property type="match status" value="1"/>
</dbReference>
<protein>
    <submittedName>
        <fullName evidence="17">Sugar ABC transporter substrate-binding protein</fullName>
    </submittedName>
</protein>
<dbReference type="Proteomes" id="UP000027746">
    <property type="component" value="Unassembled WGS sequence"/>
</dbReference>
<comment type="caution">
    <text evidence="17">The sequence shown here is derived from an EMBL/GenBank/DDBJ whole genome shotgun (WGS) entry which is preliminary data.</text>
</comment>
<keyword evidence="4" id="KW-1134">Transmembrane beta strand</keyword>
<keyword evidence="13" id="KW-0998">Cell outer membrane</keyword>
<dbReference type="GO" id="GO:0015288">
    <property type="term" value="F:porin activity"/>
    <property type="evidence" value="ECO:0007669"/>
    <property type="project" value="UniProtKB-KW"/>
</dbReference>
<evidence type="ECO:0000313" key="17">
    <source>
        <dbReference type="EMBL" id="KEJ96757.1"/>
    </source>
</evidence>
<keyword evidence="11" id="KW-0472">Membrane</keyword>
<name>A0A073JGB6_9RHOB</name>
<reference evidence="17 18" key="1">
    <citation type="submission" date="2014-01" db="EMBL/GenBank/DDBJ databases">
        <title>Sulfitobacter sp. H3 (MCCC 1A00686) Genome Sequencing.</title>
        <authorList>
            <person name="Lai Q."/>
            <person name="Hong Z."/>
        </authorList>
    </citation>
    <scope>NUCLEOTIDE SEQUENCE [LARGE SCALE GENOMIC DNA]</scope>
    <source>
        <strain evidence="17 18">H3</strain>
    </source>
</reference>
<dbReference type="Pfam" id="PF22461">
    <property type="entry name" value="SLBB_2"/>
    <property type="match status" value="1"/>
</dbReference>
<keyword evidence="3" id="KW-0813">Transport</keyword>
<keyword evidence="7" id="KW-0732">Signal</keyword>
<dbReference type="AlphaFoldDB" id="A0A073JGB6"/>
<evidence type="ECO:0000313" key="18">
    <source>
        <dbReference type="Proteomes" id="UP000027746"/>
    </source>
</evidence>
<evidence type="ECO:0000256" key="14">
    <source>
        <dbReference type="ARBA" id="ARBA00023288"/>
    </source>
</evidence>
<evidence type="ECO:0000256" key="7">
    <source>
        <dbReference type="ARBA" id="ARBA00022729"/>
    </source>
</evidence>
<keyword evidence="9" id="KW-0406">Ion transport</keyword>
<evidence type="ECO:0000259" key="15">
    <source>
        <dbReference type="Pfam" id="PF02563"/>
    </source>
</evidence>